<dbReference type="Proteomes" id="UP000479000">
    <property type="component" value="Unassembled WGS sequence"/>
</dbReference>
<accession>A0A6H5FXC5</accession>
<sequence>MRILQRPGSTTAPGPQLLNFLSQEQSEVAHVNEAWQSTVKRHFFPKCNQRSNLNVQLSPRFCAGNFPCDE</sequence>
<evidence type="ECO:0000313" key="2">
    <source>
        <dbReference type="Proteomes" id="UP000479000"/>
    </source>
</evidence>
<dbReference type="AlphaFoldDB" id="A0A6H5FXC5"/>
<keyword evidence="2" id="KW-1185">Reference proteome</keyword>
<reference evidence="1 2" key="1">
    <citation type="submission" date="2020-02" db="EMBL/GenBank/DDBJ databases">
        <authorList>
            <person name="Ferguson B K."/>
        </authorList>
    </citation>
    <scope>NUCLEOTIDE SEQUENCE [LARGE SCALE GENOMIC DNA]</scope>
</reference>
<dbReference type="EMBL" id="CADCXU010001343">
    <property type="protein sequence ID" value="CAA9993913.1"/>
    <property type="molecule type" value="Genomic_DNA"/>
</dbReference>
<gene>
    <name evidence="1" type="ORF">NTEN_LOCUS758</name>
</gene>
<organism evidence="1 2">
    <name type="scientific">Nesidiocoris tenuis</name>
    <dbReference type="NCBI Taxonomy" id="355587"/>
    <lineage>
        <taxon>Eukaryota</taxon>
        <taxon>Metazoa</taxon>
        <taxon>Ecdysozoa</taxon>
        <taxon>Arthropoda</taxon>
        <taxon>Hexapoda</taxon>
        <taxon>Insecta</taxon>
        <taxon>Pterygota</taxon>
        <taxon>Neoptera</taxon>
        <taxon>Paraneoptera</taxon>
        <taxon>Hemiptera</taxon>
        <taxon>Heteroptera</taxon>
        <taxon>Panheteroptera</taxon>
        <taxon>Cimicomorpha</taxon>
        <taxon>Miridae</taxon>
        <taxon>Dicyphina</taxon>
        <taxon>Nesidiocoris</taxon>
    </lineage>
</organism>
<protein>
    <submittedName>
        <fullName evidence="1">Uncharacterized protein</fullName>
    </submittedName>
</protein>
<name>A0A6H5FXC5_9HEMI</name>
<proteinExistence type="predicted"/>
<evidence type="ECO:0000313" key="1">
    <source>
        <dbReference type="EMBL" id="CAA9993913.1"/>
    </source>
</evidence>